<protein>
    <submittedName>
        <fullName evidence="2">Acyl-CoA reductase</fullName>
    </submittedName>
</protein>
<evidence type="ECO:0000313" key="3">
    <source>
        <dbReference type="Proteomes" id="UP000823612"/>
    </source>
</evidence>
<comment type="caution">
    <text evidence="2">The sequence shown here is derived from an EMBL/GenBank/DDBJ whole genome shotgun (WGS) entry which is preliminary data.</text>
</comment>
<name>A0A9D9DT93_9BACT</name>
<proteinExistence type="predicted"/>
<sequence>MESILAKRVEAFGLLGNYMRTAMDDPEFRAVAGRAGRVNPLFTVSNIERAVRTWGDALRTDSLKAWLEPYLPQWQQERLEVALVMAGNIPIVGFQDYLCALLCGFRLQIKLSSKDPFLLPFLHSKLLELASGHKEVMEENGTGKNFPESGEIAPVIFTQSIVKDFDAVIATGSGNTFRYFDFYFGRYPHLLRRNRTSCALLDGTESREDLSGLADDALSYFGMGCRNVSKIYVPDSYDFTTLLETLHPLSSSLLSHAVYKDNYDYHKAVCMLNRQSFFDNGSVLLQPSTALASPMGVLYYETYQDKAEVEAMLEARRNEIQCVMGKGRTAFGTAQSPGLADYADGVDIMDFLLHLRSRH</sequence>
<gene>
    <name evidence="2" type="ORF">IAB08_01970</name>
</gene>
<reference evidence="2" key="1">
    <citation type="submission" date="2020-10" db="EMBL/GenBank/DDBJ databases">
        <authorList>
            <person name="Gilroy R."/>
        </authorList>
    </citation>
    <scope>NUCLEOTIDE SEQUENCE</scope>
    <source>
        <strain evidence="2">2889</strain>
    </source>
</reference>
<dbReference type="EMBL" id="JADIMZ010000028">
    <property type="protein sequence ID" value="MBO8432046.1"/>
    <property type="molecule type" value="Genomic_DNA"/>
</dbReference>
<dbReference type="GO" id="GO:0003995">
    <property type="term" value="F:acyl-CoA dehydrogenase activity"/>
    <property type="evidence" value="ECO:0007669"/>
    <property type="project" value="InterPro"/>
</dbReference>
<dbReference type="GO" id="GO:0008218">
    <property type="term" value="P:bioluminescence"/>
    <property type="evidence" value="ECO:0007669"/>
    <property type="project" value="InterPro"/>
</dbReference>
<evidence type="ECO:0000313" key="2">
    <source>
        <dbReference type="EMBL" id="MBO8432046.1"/>
    </source>
</evidence>
<keyword evidence="1" id="KW-0521">NADP</keyword>
<evidence type="ECO:0000256" key="1">
    <source>
        <dbReference type="ARBA" id="ARBA00022857"/>
    </source>
</evidence>
<dbReference type="AlphaFoldDB" id="A0A9D9DT93"/>
<dbReference type="InterPro" id="IPR008670">
    <property type="entry name" value="CoA_reduct_LuxC"/>
</dbReference>
<organism evidence="2 3">
    <name type="scientific">Candidatus Pullibacteroides excrementavium</name>
    <dbReference type="NCBI Taxonomy" id="2840905"/>
    <lineage>
        <taxon>Bacteria</taxon>
        <taxon>Pseudomonadati</taxon>
        <taxon>Bacteroidota</taxon>
        <taxon>Bacteroidia</taxon>
        <taxon>Bacteroidales</taxon>
        <taxon>Candidatus Pullibacteroides</taxon>
    </lineage>
</organism>
<reference evidence="2" key="2">
    <citation type="journal article" date="2021" name="PeerJ">
        <title>Extensive microbial diversity within the chicken gut microbiome revealed by metagenomics and culture.</title>
        <authorList>
            <person name="Gilroy R."/>
            <person name="Ravi A."/>
            <person name="Getino M."/>
            <person name="Pursley I."/>
            <person name="Horton D.L."/>
            <person name="Alikhan N.F."/>
            <person name="Baker D."/>
            <person name="Gharbi K."/>
            <person name="Hall N."/>
            <person name="Watson M."/>
            <person name="Adriaenssens E.M."/>
            <person name="Foster-Nyarko E."/>
            <person name="Jarju S."/>
            <person name="Secka A."/>
            <person name="Antonio M."/>
            <person name="Oren A."/>
            <person name="Chaudhuri R.R."/>
            <person name="La Ragione R."/>
            <person name="Hildebrand F."/>
            <person name="Pallen M.J."/>
        </authorList>
    </citation>
    <scope>NUCLEOTIDE SEQUENCE</scope>
    <source>
        <strain evidence="2">2889</strain>
    </source>
</reference>
<dbReference type="Pfam" id="PF05893">
    <property type="entry name" value="LuxC"/>
    <property type="match status" value="1"/>
</dbReference>
<accession>A0A9D9DT93</accession>
<dbReference type="Proteomes" id="UP000823612">
    <property type="component" value="Unassembled WGS sequence"/>
</dbReference>